<dbReference type="InterPro" id="IPR055414">
    <property type="entry name" value="LRR_R13L4/SHOC2-like"/>
</dbReference>
<reference evidence="8 9" key="1">
    <citation type="journal article" date="2014" name="Nat. Genet.">
        <title>Genome sequence of the hot pepper provides insights into the evolution of pungency in Capsicum species.</title>
        <authorList>
            <person name="Kim S."/>
            <person name="Park M."/>
            <person name="Yeom S.I."/>
            <person name="Kim Y.M."/>
            <person name="Lee J.M."/>
            <person name="Lee H.A."/>
            <person name="Seo E."/>
            <person name="Choi J."/>
            <person name="Cheong K."/>
            <person name="Kim K.T."/>
            <person name="Jung K."/>
            <person name="Lee G.W."/>
            <person name="Oh S.K."/>
            <person name="Bae C."/>
            <person name="Kim S.B."/>
            <person name="Lee H.Y."/>
            <person name="Kim S.Y."/>
            <person name="Kim M.S."/>
            <person name="Kang B.C."/>
            <person name="Jo Y.D."/>
            <person name="Yang H.B."/>
            <person name="Jeong H.J."/>
            <person name="Kang W.H."/>
            <person name="Kwon J.K."/>
            <person name="Shin C."/>
            <person name="Lim J.Y."/>
            <person name="Park J.H."/>
            <person name="Huh J.H."/>
            <person name="Kim J.S."/>
            <person name="Kim B.D."/>
            <person name="Cohen O."/>
            <person name="Paran I."/>
            <person name="Suh M.C."/>
            <person name="Lee S.B."/>
            <person name="Kim Y.K."/>
            <person name="Shin Y."/>
            <person name="Noh S.J."/>
            <person name="Park J."/>
            <person name="Seo Y.S."/>
            <person name="Kwon S.Y."/>
            <person name="Kim H.A."/>
            <person name="Park J.M."/>
            <person name="Kim H.J."/>
            <person name="Choi S.B."/>
            <person name="Bosland P.W."/>
            <person name="Reeves G."/>
            <person name="Jo S.H."/>
            <person name="Lee B.W."/>
            <person name="Cho H.T."/>
            <person name="Choi H.S."/>
            <person name="Lee M.S."/>
            <person name="Yu Y."/>
            <person name="Do Choi Y."/>
            <person name="Park B.S."/>
            <person name="van Deynze A."/>
            <person name="Ashrafi H."/>
            <person name="Hill T."/>
            <person name="Kim W.T."/>
            <person name="Pai H.S."/>
            <person name="Ahn H.K."/>
            <person name="Yeam I."/>
            <person name="Giovannoni J.J."/>
            <person name="Rose J.K."/>
            <person name="Sorensen I."/>
            <person name="Lee S.J."/>
            <person name="Kim R.W."/>
            <person name="Choi I.Y."/>
            <person name="Choi B.S."/>
            <person name="Lim J.S."/>
            <person name="Lee Y.H."/>
            <person name="Choi D."/>
        </authorList>
    </citation>
    <scope>NUCLEOTIDE SEQUENCE [LARGE SCALE GENOMIC DNA]</scope>
    <source>
        <strain evidence="9">cv. CM334</strain>
    </source>
</reference>
<dbReference type="GO" id="GO:0016020">
    <property type="term" value="C:membrane"/>
    <property type="evidence" value="ECO:0007669"/>
    <property type="project" value="UniProtKB-SubCell"/>
</dbReference>
<dbReference type="SUPFAM" id="SSF56112">
    <property type="entry name" value="Protein kinase-like (PK-like)"/>
    <property type="match status" value="1"/>
</dbReference>
<dbReference type="Gramene" id="PHT83042">
    <property type="protein sequence ID" value="PHT83042"/>
    <property type="gene ID" value="T459_11485"/>
</dbReference>
<dbReference type="InterPro" id="IPR011009">
    <property type="entry name" value="Kinase-like_dom_sf"/>
</dbReference>
<dbReference type="Pfam" id="PF00560">
    <property type="entry name" value="LRR_1"/>
    <property type="match status" value="1"/>
</dbReference>
<dbReference type="InterPro" id="IPR008271">
    <property type="entry name" value="Ser/Thr_kinase_AS"/>
</dbReference>
<evidence type="ECO:0000256" key="4">
    <source>
        <dbReference type="ARBA" id="ARBA00022737"/>
    </source>
</evidence>
<dbReference type="GO" id="GO:0004672">
    <property type="term" value="F:protein kinase activity"/>
    <property type="evidence" value="ECO:0007669"/>
    <property type="project" value="InterPro"/>
</dbReference>
<organism evidence="8 9">
    <name type="scientific">Capsicum annuum</name>
    <name type="common">Capsicum pepper</name>
    <dbReference type="NCBI Taxonomy" id="4072"/>
    <lineage>
        <taxon>Eukaryota</taxon>
        <taxon>Viridiplantae</taxon>
        <taxon>Streptophyta</taxon>
        <taxon>Embryophyta</taxon>
        <taxon>Tracheophyta</taxon>
        <taxon>Spermatophyta</taxon>
        <taxon>Magnoliopsida</taxon>
        <taxon>eudicotyledons</taxon>
        <taxon>Gunneridae</taxon>
        <taxon>Pentapetalae</taxon>
        <taxon>asterids</taxon>
        <taxon>lamiids</taxon>
        <taxon>Solanales</taxon>
        <taxon>Solanaceae</taxon>
        <taxon>Solanoideae</taxon>
        <taxon>Capsiceae</taxon>
        <taxon>Capsicum</taxon>
    </lineage>
</organism>
<dbReference type="FunFam" id="3.30.200.20:FF:000661">
    <property type="entry name" value="Serine-threonine protein kinase plant-type"/>
    <property type="match status" value="1"/>
</dbReference>
<dbReference type="Gene3D" id="1.10.510.10">
    <property type="entry name" value="Transferase(Phosphotransferase) domain 1"/>
    <property type="match status" value="1"/>
</dbReference>
<dbReference type="Proteomes" id="UP000222542">
    <property type="component" value="Unassembled WGS sequence"/>
</dbReference>
<sequence length="656" mass="73954">MDTPIARGKNLSLEVYPKTEKEKDDMSRVPYSSTVGSLMYAMMCTRPDICYAVGLVSRYKSNPGRDHWKAEKKIFRYLKGTADYSLCYSGSDLFIRGCIDIDWVGDRYRRGKRAPQQADSLPAITRERISYYELLQAADDLSESNMIGSESFGSVYKGVLRSGTVNAVKVFNLQLDATFKSFDTECEVLRSLHHRNLVKVITSCSNLDFKALVLEYMPNGSLEKYLYSHNYFLDIRQRLSIMIAVTCALEYLHHGCLSPVIHCDLKPSNVLLDEDMVAHLSDFGVSKLLGEDKGDLYTKTLATLVSTKCDVYSYGVMLLEMFTRRKPNEFEGDVSLKQWVSYSLPEAVMDIVDVNLEFSTLSASSADVSMKKLLSLSAKPLDSPVGTALRKIRLVHEHYNDVLAPYLFMRHDEIPQDFGNLSFLASLDLGRNNFHGNLPREMTRLHRVKFLDLSSNSFRGEVPSWFGLLHQLQFLSLRNNSFTGSIPSSFSNLSTLETLNVNFNSIEGHIPVSLSNASRLERLELFGNTFHGNIPEEIVNLHNMNWLSIQFNQFTGSIPLTVFNISRIEVISFRSNSLSGKLPNGLCSGLPILKALHLSFNKLHGDIPTSLSNCSQLQLLGLSENDFDGPIHSEIGRLTNLQRLACRYNHFTDIIL</sequence>
<dbReference type="Pfam" id="PF00069">
    <property type="entry name" value="Pkinase"/>
    <property type="match status" value="1"/>
</dbReference>
<dbReference type="EMBL" id="AYRZ02000004">
    <property type="protein sequence ID" value="PHT83042.1"/>
    <property type="molecule type" value="Genomic_DNA"/>
</dbReference>
<keyword evidence="3" id="KW-0812">Transmembrane</keyword>
<dbReference type="PROSITE" id="PS00108">
    <property type="entry name" value="PROTEIN_KINASE_ST"/>
    <property type="match status" value="1"/>
</dbReference>
<dbReference type="PANTHER" id="PTHR48008:SF14">
    <property type="entry name" value="PROTEIN KINASE DOMAIN-CONTAINING PROTEIN"/>
    <property type="match status" value="1"/>
</dbReference>
<feature type="domain" description="Protein kinase" evidence="7">
    <location>
        <begin position="141"/>
        <end position="399"/>
    </location>
</feature>
<evidence type="ECO:0000256" key="1">
    <source>
        <dbReference type="ARBA" id="ARBA00004167"/>
    </source>
</evidence>
<dbReference type="PANTHER" id="PTHR48008">
    <property type="entry name" value="LEUCINE-RICH REPEAT RECEPTOR-LIKE PROTEIN KINASE IMK3-RELATED"/>
    <property type="match status" value="1"/>
</dbReference>
<dbReference type="AlphaFoldDB" id="A0A2G2ZM30"/>
<dbReference type="InterPro" id="IPR000719">
    <property type="entry name" value="Prot_kinase_dom"/>
</dbReference>
<dbReference type="PROSITE" id="PS50011">
    <property type="entry name" value="PROTEIN_KINASE_DOM"/>
    <property type="match status" value="1"/>
</dbReference>
<evidence type="ECO:0000259" key="7">
    <source>
        <dbReference type="PROSITE" id="PS50011"/>
    </source>
</evidence>
<dbReference type="Pfam" id="PF23598">
    <property type="entry name" value="LRR_14"/>
    <property type="match status" value="1"/>
</dbReference>
<gene>
    <name evidence="8" type="ORF">T459_11485</name>
</gene>
<keyword evidence="9" id="KW-1185">Reference proteome</keyword>
<proteinExistence type="predicted"/>
<dbReference type="FunFam" id="3.80.10.10:FF:000095">
    <property type="entry name" value="LRR receptor-like serine/threonine-protein kinase GSO1"/>
    <property type="match status" value="1"/>
</dbReference>
<dbReference type="InterPro" id="IPR032675">
    <property type="entry name" value="LRR_dom_sf"/>
</dbReference>
<keyword evidence="5" id="KW-1133">Transmembrane helix</keyword>
<evidence type="ECO:0000256" key="2">
    <source>
        <dbReference type="ARBA" id="ARBA00022614"/>
    </source>
</evidence>
<protein>
    <recommendedName>
        <fullName evidence="7">Protein kinase domain-containing protein</fullName>
    </recommendedName>
</protein>
<evidence type="ECO:0000256" key="3">
    <source>
        <dbReference type="ARBA" id="ARBA00022692"/>
    </source>
</evidence>
<dbReference type="GO" id="GO:0005524">
    <property type="term" value="F:ATP binding"/>
    <property type="evidence" value="ECO:0007669"/>
    <property type="project" value="InterPro"/>
</dbReference>
<evidence type="ECO:0000313" key="9">
    <source>
        <dbReference type="Proteomes" id="UP000222542"/>
    </source>
</evidence>
<dbReference type="SUPFAM" id="SSF52058">
    <property type="entry name" value="L domain-like"/>
    <property type="match status" value="1"/>
</dbReference>
<dbReference type="OMA" id="VGNMEAM"/>
<comment type="subcellular location">
    <subcellularLocation>
        <location evidence="1">Membrane</location>
        <topology evidence="1">Single-pass membrane protein</topology>
    </subcellularLocation>
</comment>
<dbReference type="SMART" id="SM00220">
    <property type="entry name" value="S_TKc"/>
    <property type="match status" value="1"/>
</dbReference>
<evidence type="ECO:0000313" key="8">
    <source>
        <dbReference type="EMBL" id="PHT83042.1"/>
    </source>
</evidence>
<keyword evidence="4" id="KW-0677">Repeat</keyword>
<accession>A0A2G2ZM30</accession>
<keyword evidence="6" id="KW-0472">Membrane</keyword>
<comment type="caution">
    <text evidence="8">The sequence shown here is derived from an EMBL/GenBank/DDBJ whole genome shotgun (WGS) entry which is preliminary data.</text>
</comment>
<name>A0A2G2ZM30_CAPAN</name>
<reference evidence="8 9" key="2">
    <citation type="journal article" date="2017" name="Genome Biol.">
        <title>New reference genome sequences of hot pepper reveal the massive evolution of plant disease-resistance genes by retroduplication.</title>
        <authorList>
            <person name="Kim S."/>
            <person name="Park J."/>
            <person name="Yeom S.I."/>
            <person name="Kim Y.M."/>
            <person name="Seo E."/>
            <person name="Kim K.T."/>
            <person name="Kim M.S."/>
            <person name="Lee J.M."/>
            <person name="Cheong K."/>
            <person name="Shin H.S."/>
            <person name="Kim S.B."/>
            <person name="Han K."/>
            <person name="Lee J."/>
            <person name="Park M."/>
            <person name="Lee H.A."/>
            <person name="Lee H.Y."/>
            <person name="Lee Y."/>
            <person name="Oh S."/>
            <person name="Lee J.H."/>
            <person name="Choi E."/>
            <person name="Choi E."/>
            <person name="Lee S.E."/>
            <person name="Jeon J."/>
            <person name="Kim H."/>
            <person name="Choi G."/>
            <person name="Song H."/>
            <person name="Lee J."/>
            <person name="Lee S.C."/>
            <person name="Kwon J.K."/>
            <person name="Lee H.Y."/>
            <person name="Koo N."/>
            <person name="Hong Y."/>
            <person name="Kim R.W."/>
            <person name="Kang W.H."/>
            <person name="Huh J.H."/>
            <person name="Kang B.C."/>
            <person name="Yang T.J."/>
            <person name="Lee Y.H."/>
            <person name="Bennetzen J.L."/>
            <person name="Choi D."/>
        </authorList>
    </citation>
    <scope>NUCLEOTIDE SEQUENCE [LARGE SCALE GENOMIC DNA]</scope>
    <source>
        <strain evidence="9">cv. CM334</strain>
    </source>
</reference>
<dbReference type="InterPro" id="IPR052451">
    <property type="entry name" value="Ser/Thr_kinase-like"/>
</dbReference>
<dbReference type="InterPro" id="IPR001611">
    <property type="entry name" value="Leu-rich_rpt"/>
</dbReference>
<evidence type="ECO:0000256" key="6">
    <source>
        <dbReference type="ARBA" id="ARBA00023136"/>
    </source>
</evidence>
<keyword evidence="2" id="KW-0433">Leucine-rich repeat</keyword>
<evidence type="ECO:0000256" key="5">
    <source>
        <dbReference type="ARBA" id="ARBA00022989"/>
    </source>
</evidence>
<dbReference type="Gene3D" id="3.80.10.10">
    <property type="entry name" value="Ribonuclease Inhibitor"/>
    <property type="match status" value="1"/>
</dbReference>
<dbReference type="Gene3D" id="3.30.200.20">
    <property type="entry name" value="Phosphorylase Kinase, domain 1"/>
    <property type="match status" value="1"/>
</dbReference>